<name>A0ABS8ZIZ8_9PSEU</name>
<dbReference type="Proteomes" id="UP001521150">
    <property type="component" value="Unassembled WGS sequence"/>
</dbReference>
<accession>A0ABS8ZIZ8</accession>
<dbReference type="Pfam" id="PF13564">
    <property type="entry name" value="DoxX_2"/>
    <property type="match status" value="1"/>
</dbReference>
<evidence type="ECO:0000256" key="4">
    <source>
        <dbReference type="ARBA" id="ARBA00023136"/>
    </source>
</evidence>
<evidence type="ECO:0000313" key="7">
    <source>
        <dbReference type="Proteomes" id="UP001521150"/>
    </source>
</evidence>
<gene>
    <name evidence="6" type="ORF">LWC34_23660</name>
</gene>
<evidence type="ECO:0000256" key="3">
    <source>
        <dbReference type="ARBA" id="ARBA00022989"/>
    </source>
</evidence>
<keyword evidence="3 5" id="KW-1133">Transmembrane helix</keyword>
<feature type="transmembrane region" description="Helical" evidence="5">
    <location>
        <begin position="43"/>
        <end position="63"/>
    </location>
</feature>
<evidence type="ECO:0000256" key="1">
    <source>
        <dbReference type="ARBA" id="ARBA00004141"/>
    </source>
</evidence>
<feature type="transmembrane region" description="Helical" evidence="5">
    <location>
        <begin position="70"/>
        <end position="90"/>
    </location>
</feature>
<protein>
    <submittedName>
        <fullName evidence="6">DoxX family protein</fullName>
    </submittedName>
</protein>
<feature type="transmembrane region" description="Helical" evidence="5">
    <location>
        <begin position="96"/>
        <end position="114"/>
    </location>
</feature>
<proteinExistence type="predicted"/>
<dbReference type="InterPro" id="IPR032808">
    <property type="entry name" value="DoxX"/>
</dbReference>
<keyword evidence="7" id="KW-1185">Reference proteome</keyword>
<organism evidence="6 7">
    <name type="scientific">Kibdelosporangium philippinense</name>
    <dbReference type="NCBI Taxonomy" id="211113"/>
    <lineage>
        <taxon>Bacteria</taxon>
        <taxon>Bacillati</taxon>
        <taxon>Actinomycetota</taxon>
        <taxon>Actinomycetes</taxon>
        <taxon>Pseudonocardiales</taxon>
        <taxon>Pseudonocardiaceae</taxon>
        <taxon>Kibdelosporangium</taxon>
    </lineage>
</organism>
<keyword evidence="4 5" id="KW-0472">Membrane</keyword>
<dbReference type="RefSeq" id="WP_233727338.1">
    <property type="nucleotide sequence ID" value="NZ_JAJVCN010000002.1"/>
</dbReference>
<evidence type="ECO:0000256" key="2">
    <source>
        <dbReference type="ARBA" id="ARBA00022692"/>
    </source>
</evidence>
<sequence>MSTAHVIVAVITIAMNTYAAIADFTRAKFVVANSTELGLPHSWVLPLGLLKLAGALGLVAGLARFESLGIAAAAGLVAFFVGAMAIHIKASVYHNIVYPGAYLASASATLVLAING</sequence>
<dbReference type="EMBL" id="JAJVCN010000002">
    <property type="protein sequence ID" value="MCE7005802.1"/>
    <property type="molecule type" value="Genomic_DNA"/>
</dbReference>
<reference evidence="6 7" key="1">
    <citation type="submission" date="2021-12" db="EMBL/GenBank/DDBJ databases">
        <title>Genome sequence of Kibdelosporangium philippinense ATCC 49844.</title>
        <authorList>
            <person name="Fedorov E.A."/>
            <person name="Omeragic M."/>
            <person name="Shalygina K.F."/>
            <person name="Maclea K.S."/>
        </authorList>
    </citation>
    <scope>NUCLEOTIDE SEQUENCE [LARGE SCALE GENOMIC DNA]</scope>
    <source>
        <strain evidence="6 7">ATCC 49844</strain>
    </source>
</reference>
<comment type="subcellular location">
    <subcellularLocation>
        <location evidence="1">Membrane</location>
        <topology evidence="1">Multi-pass membrane protein</topology>
    </subcellularLocation>
</comment>
<keyword evidence="2 5" id="KW-0812">Transmembrane</keyword>
<evidence type="ECO:0000313" key="6">
    <source>
        <dbReference type="EMBL" id="MCE7005802.1"/>
    </source>
</evidence>
<evidence type="ECO:0000256" key="5">
    <source>
        <dbReference type="SAM" id="Phobius"/>
    </source>
</evidence>
<comment type="caution">
    <text evidence="6">The sequence shown here is derived from an EMBL/GenBank/DDBJ whole genome shotgun (WGS) entry which is preliminary data.</text>
</comment>